<keyword evidence="6 9" id="KW-0406">Ion transport</keyword>
<feature type="transmembrane region" description="Helical" evidence="9">
    <location>
        <begin position="294"/>
        <end position="321"/>
    </location>
</feature>
<evidence type="ECO:0000256" key="2">
    <source>
        <dbReference type="ARBA" id="ARBA00022448"/>
    </source>
</evidence>
<keyword evidence="5 9" id="KW-1133">Transmembrane helix</keyword>
<dbReference type="AlphaFoldDB" id="A0A8S4QBK8"/>
<dbReference type="PRINTS" id="PR01262">
    <property type="entry name" value="INNEXIN"/>
</dbReference>
<protein>
    <recommendedName>
        <fullName evidence="9">Innexin</fullName>
    </recommendedName>
</protein>
<evidence type="ECO:0000256" key="4">
    <source>
        <dbReference type="ARBA" id="ARBA00022692"/>
    </source>
</evidence>
<dbReference type="Pfam" id="PF00876">
    <property type="entry name" value="Innexin"/>
    <property type="match status" value="1"/>
</dbReference>
<dbReference type="InterPro" id="IPR000990">
    <property type="entry name" value="Innexin"/>
</dbReference>
<evidence type="ECO:0000313" key="10">
    <source>
        <dbReference type="EMBL" id="CAH1801425.1"/>
    </source>
</evidence>
<feature type="transmembrane region" description="Helical" evidence="9">
    <location>
        <begin position="30"/>
        <end position="47"/>
    </location>
</feature>
<comment type="function">
    <text evidence="9">Structural component of the gap junctions.</text>
</comment>
<dbReference type="PROSITE" id="PS51013">
    <property type="entry name" value="PANNEXIN"/>
    <property type="match status" value="1"/>
</dbReference>
<reference evidence="10" key="1">
    <citation type="submission" date="2022-03" db="EMBL/GenBank/DDBJ databases">
        <authorList>
            <person name="Martin C."/>
        </authorList>
    </citation>
    <scope>NUCLEOTIDE SEQUENCE</scope>
</reference>
<dbReference type="Proteomes" id="UP000749559">
    <property type="component" value="Unassembled WGS sequence"/>
</dbReference>
<feature type="transmembrane region" description="Helical" evidence="9">
    <location>
        <begin position="104"/>
        <end position="129"/>
    </location>
</feature>
<keyword evidence="8 9" id="KW-0407">Ion channel</keyword>
<evidence type="ECO:0000313" key="11">
    <source>
        <dbReference type="Proteomes" id="UP000749559"/>
    </source>
</evidence>
<evidence type="ECO:0000256" key="3">
    <source>
        <dbReference type="ARBA" id="ARBA00022475"/>
    </source>
</evidence>
<evidence type="ECO:0000256" key="6">
    <source>
        <dbReference type="ARBA" id="ARBA00023065"/>
    </source>
</evidence>
<name>A0A8S4QBK8_OWEFU</name>
<dbReference type="OrthoDB" id="5867527at2759"/>
<organism evidence="10 11">
    <name type="scientific">Owenia fusiformis</name>
    <name type="common">Polychaete worm</name>
    <dbReference type="NCBI Taxonomy" id="6347"/>
    <lineage>
        <taxon>Eukaryota</taxon>
        <taxon>Metazoa</taxon>
        <taxon>Spiralia</taxon>
        <taxon>Lophotrochozoa</taxon>
        <taxon>Annelida</taxon>
        <taxon>Polychaeta</taxon>
        <taxon>Sedentaria</taxon>
        <taxon>Canalipalpata</taxon>
        <taxon>Sabellida</taxon>
        <taxon>Oweniida</taxon>
        <taxon>Oweniidae</taxon>
        <taxon>Owenia</taxon>
    </lineage>
</organism>
<comment type="subcellular location">
    <subcellularLocation>
        <location evidence="1 9">Cell membrane</location>
        <topology evidence="1 9">Multi-pass membrane protein</topology>
    </subcellularLocation>
</comment>
<dbReference type="GO" id="GO:0034220">
    <property type="term" value="P:monoatomic ion transmembrane transport"/>
    <property type="evidence" value="ECO:0007669"/>
    <property type="project" value="UniProtKB-KW"/>
</dbReference>
<sequence length="397" mass="46246">MGNLMSGISTLATRAGGKNKRADDDFSDRLNYKFTTFMLLVFCMLVTGRQHVGHPINCWCPARFKDPQIDYANSLCWTKNTYYVPIEGDIPKSDSGRTRLELQYYQWVPIVLLVQAVLFYFPCVIWRLLHDKSGVNITTLCTTLEDKGNLDPDTRNKTIRYIVRHLHRCFDMIRIHSSHGCQRHTQKLVKKCPLICGKRYGNYILSLYVACKMLYIGNAIGQVYILNAFLGNGTDYSFYGVGVLVDMLKSRDWTTSDRFPRVTLCDFKIREFAHNIHRYTLQCVLPINLFNEKIYIILWFWFVLVAIVNSYSLLQWLFYMAGNNKVDYIKRHLKNMGMFDKESDKKYLNTFVEEYMQHDGVFVMRLMTKNACDISVSEIVCGLFTIFKQSRTNGSIM</sequence>
<accession>A0A8S4QBK8</accession>
<evidence type="ECO:0000256" key="9">
    <source>
        <dbReference type="RuleBase" id="RU010713"/>
    </source>
</evidence>
<proteinExistence type="inferred from homology"/>
<keyword evidence="4 9" id="KW-0812">Transmembrane</keyword>
<evidence type="ECO:0000256" key="5">
    <source>
        <dbReference type="ARBA" id="ARBA00022989"/>
    </source>
</evidence>
<feature type="transmembrane region" description="Helical" evidence="9">
    <location>
        <begin position="200"/>
        <end position="225"/>
    </location>
</feature>
<dbReference type="GO" id="GO:0005886">
    <property type="term" value="C:plasma membrane"/>
    <property type="evidence" value="ECO:0007669"/>
    <property type="project" value="UniProtKB-SubCell"/>
</dbReference>
<keyword evidence="11" id="KW-1185">Reference proteome</keyword>
<keyword evidence="2 9" id="KW-0813">Transport</keyword>
<comment type="caution">
    <text evidence="10">The sequence shown here is derived from an EMBL/GenBank/DDBJ whole genome shotgun (WGS) entry which is preliminary data.</text>
</comment>
<evidence type="ECO:0000256" key="7">
    <source>
        <dbReference type="ARBA" id="ARBA00023136"/>
    </source>
</evidence>
<evidence type="ECO:0000256" key="1">
    <source>
        <dbReference type="ARBA" id="ARBA00004651"/>
    </source>
</evidence>
<gene>
    <name evidence="9" type="primary">inx</name>
    <name evidence="10" type="ORF">OFUS_LOCUS25215</name>
</gene>
<keyword evidence="7 9" id="KW-0472">Membrane</keyword>
<dbReference type="PANTHER" id="PTHR11893:SF36">
    <property type="entry name" value="INNEXIN-5"/>
    <property type="match status" value="1"/>
</dbReference>
<dbReference type="EMBL" id="CAIIXF020000012">
    <property type="protein sequence ID" value="CAH1801425.1"/>
    <property type="molecule type" value="Genomic_DNA"/>
</dbReference>
<dbReference type="GO" id="GO:0005921">
    <property type="term" value="C:gap junction"/>
    <property type="evidence" value="ECO:0007669"/>
    <property type="project" value="UniProtKB-UniRule"/>
</dbReference>
<keyword evidence="3" id="KW-1003">Cell membrane</keyword>
<evidence type="ECO:0000256" key="8">
    <source>
        <dbReference type="ARBA" id="ARBA00023303"/>
    </source>
</evidence>
<comment type="similarity">
    <text evidence="9">Belongs to the pannexin family.</text>
</comment>
<dbReference type="PANTHER" id="PTHR11893">
    <property type="entry name" value="INNEXIN"/>
    <property type="match status" value="1"/>
</dbReference>